<evidence type="ECO:0000256" key="8">
    <source>
        <dbReference type="HAMAP-Rule" id="MF_00208"/>
    </source>
</evidence>
<accession>A0A4R6QBF8</accession>
<evidence type="ECO:0000256" key="3">
    <source>
        <dbReference type="ARBA" id="ARBA00022618"/>
    </source>
</evidence>
<keyword evidence="8" id="KW-0460">Magnesium</keyword>
<dbReference type="Gene3D" id="3.40.1190.10">
    <property type="entry name" value="Mur-like, catalytic domain"/>
    <property type="match status" value="1"/>
</dbReference>
<dbReference type="NCBIfam" id="NF001126">
    <property type="entry name" value="PRK00139.1-4"/>
    <property type="match status" value="1"/>
</dbReference>
<comment type="cofactor">
    <cofactor evidence="8">
        <name>Mg(2+)</name>
        <dbReference type="ChEBI" id="CHEBI:18420"/>
    </cofactor>
</comment>
<evidence type="ECO:0000313" key="14">
    <source>
        <dbReference type="Proteomes" id="UP000295500"/>
    </source>
</evidence>
<gene>
    <name evidence="8" type="primary">murE</name>
    <name evidence="13" type="ORF">EV211_10476</name>
</gene>
<dbReference type="UniPathway" id="UPA00219"/>
<keyword evidence="7 8" id="KW-0961">Cell wall biogenesis/degradation</keyword>
<dbReference type="AlphaFoldDB" id="A0A4R6QBF8"/>
<keyword evidence="8" id="KW-0547">Nucleotide-binding</keyword>
<keyword evidence="8 13" id="KW-0436">Ligase</keyword>
<dbReference type="InterPro" id="IPR000713">
    <property type="entry name" value="Mur_ligase_N"/>
</dbReference>
<comment type="PTM">
    <text evidence="8">Carboxylation is probably crucial for Mg(2+) binding and, consequently, for the gamma-phosphate positioning of ATP.</text>
</comment>
<sequence length="482" mass="52496">MKLSTLFSNQPDIEITGLAMDSRRVKTGNVFFCIEGLEADGHDFAGKAVEAGAVAIVHSKDIPEQKGIVYIKSNHVGDELNRACDIFNGRPSSSLTVFGVTGTNGKSTTSSIISDIYSAKEPCGYMGTIAVRYGSYSRVPTLTTPDQIEVHADLAEMVDHGMKAAAMEVSSHGLAMGRVDTVDFDCAIFTNLTYDHLDYHKTMENYFEAKKILFKNIKKDGVAVLNADDEASIDGLKACCNCRYVTYGTGVLGKADYQAEDISLSTKGTTFVLNCKGERYPVSTNLVALYNIYNLLAAIGAMHECGMPIEQMLPLIEDIPQVDGRMEIIDEGQDFNVIVDYAHTPDGFDKVFEYADEITKNGGGIIAVFGSAGKRDKVKRKILGQIAGRHCRTVVVTEEDPRNEKAEDIGAEIMSGVKESGCKGIFVPDRIEAIDKAMSLARKGDLVLILGKGDESYMYYEDGRAPFIGDNEAAKRAIKKLV</sequence>
<comment type="function">
    <text evidence="8">Catalyzes the addition of an amino acid to the nucleotide precursor UDP-N-acetylmuramoyl-L-alanyl-D-glutamate (UMAG) in the biosynthesis of bacterial cell-wall peptidoglycan.</text>
</comment>
<dbReference type="HAMAP" id="MF_00208">
    <property type="entry name" value="MurE"/>
    <property type="match status" value="1"/>
</dbReference>
<dbReference type="InterPro" id="IPR036565">
    <property type="entry name" value="Mur-like_cat_sf"/>
</dbReference>
<dbReference type="SUPFAM" id="SSF53623">
    <property type="entry name" value="MurD-like peptide ligases, catalytic domain"/>
    <property type="match status" value="1"/>
</dbReference>
<evidence type="ECO:0000259" key="11">
    <source>
        <dbReference type="Pfam" id="PF02875"/>
    </source>
</evidence>
<evidence type="ECO:0000259" key="12">
    <source>
        <dbReference type="Pfam" id="PF08245"/>
    </source>
</evidence>
<feature type="binding site" evidence="8">
    <location>
        <position position="178"/>
    </location>
    <ligand>
        <name>UDP-N-acetyl-alpha-D-muramoyl-L-alanyl-D-glutamate</name>
        <dbReference type="ChEBI" id="CHEBI:83900"/>
    </ligand>
</feature>
<dbReference type="InterPro" id="IPR005761">
    <property type="entry name" value="UDP-N-AcMur-Glu-dNH2Pim_ligase"/>
</dbReference>
<evidence type="ECO:0000256" key="9">
    <source>
        <dbReference type="RuleBase" id="RU004135"/>
    </source>
</evidence>
<comment type="subcellular location">
    <subcellularLocation>
        <location evidence="8 9">Cytoplasm</location>
    </subcellularLocation>
</comment>
<evidence type="ECO:0000259" key="10">
    <source>
        <dbReference type="Pfam" id="PF01225"/>
    </source>
</evidence>
<evidence type="ECO:0000256" key="6">
    <source>
        <dbReference type="ARBA" id="ARBA00023306"/>
    </source>
</evidence>
<dbReference type="InterPro" id="IPR004101">
    <property type="entry name" value="Mur_ligase_C"/>
</dbReference>
<dbReference type="GO" id="GO:0071555">
    <property type="term" value="P:cell wall organization"/>
    <property type="evidence" value="ECO:0007669"/>
    <property type="project" value="UniProtKB-KW"/>
</dbReference>
<dbReference type="PANTHER" id="PTHR23135:SF4">
    <property type="entry name" value="UDP-N-ACETYLMURAMOYL-L-ALANYL-D-GLUTAMATE--2,6-DIAMINOPIMELATE LIGASE MURE HOMOLOG, CHLOROPLASTIC"/>
    <property type="match status" value="1"/>
</dbReference>
<dbReference type="GO" id="GO:0005737">
    <property type="term" value="C:cytoplasm"/>
    <property type="evidence" value="ECO:0007669"/>
    <property type="project" value="UniProtKB-SubCell"/>
</dbReference>
<comment type="caution">
    <text evidence="8">Lacks conserved residue(s) required for the propagation of feature annotation.</text>
</comment>
<evidence type="ECO:0000256" key="7">
    <source>
        <dbReference type="ARBA" id="ARBA00023316"/>
    </source>
</evidence>
<dbReference type="SUPFAM" id="SSF63418">
    <property type="entry name" value="MurE/MurF N-terminal domain"/>
    <property type="match status" value="1"/>
</dbReference>
<comment type="caution">
    <text evidence="13">The sequence shown here is derived from an EMBL/GenBank/DDBJ whole genome shotgun (WGS) entry which is preliminary data.</text>
</comment>
<dbReference type="Gene3D" id="3.90.190.20">
    <property type="entry name" value="Mur ligase, C-terminal domain"/>
    <property type="match status" value="1"/>
</dbReference>
<dbReference type="GO" id="GO:0000287">
    <property type="term" value="F:magnesium ion binding"/>
    <property type="evidence" value="ECO:0007669"/>
    <property type="project" value="UniProtKB-UniRule"/>
</dbReference>
<proteinExistence type="inferred from homology"/>
<evidence type="ECO:0000256" key="2">
    <source>
        <dbReference type="ARBA" id="ARBA00005898"/>
    </source>
</evidence>
<keyword evidence="6 8" id="KW-0131">Cell cycle</keyword>
<comment type="pathway">
    <text evidence="1 8 9">Cell wall biogenesis; peptidoglycan biosynthesis.</text>
</comment>
<dbReference type="RefSeq" id="WP_133527746.1">
    <property type="nucleotide sequence ID" value="NZ_CALCQM010000027.1"/>
</dbReference>
<keyword evidence="5 8" id="KW-0573">Peptidoglycan synthesis</keyword>
<dbReference type="InterPro" id="IPR035911">
    <property type="entry name" value="MurE/MurF_N"/>
</dbReference>
<keyword evidence="3 8" id="KW-0132">Cell division</keyword>
<reference evidence="13 14" key="1">
    <citation type="submission" date="2019-03" db="EMBL/GenBank/DDBJ databases">
        <title>Genomic Encyclopedia of Type Strains, Phase IV (KMG-IV): sequencing the most valuable type-strain genomes for metagenomic binning, comparative biology and taxonomic classification.</title>
        <authorList>
            <person name="Goeker M."/>
        </authorList>
    </citation>
    <scope>NUCLEOTIDE SEQUENCE [LARGE SCALE GENOMIC DNA]</scope>
    <source>
        <strain evidence="13 14">DSM 28287</strain>
    </source>
</reference>
<dbReference type="GO" id="GO:0005524">
    <property type="term" value="F:ATP binding"/>
    <property type="evidence" value="ECO:0007669"/>
    <property type="project" value="UniProtKB-UniRule"/>
</dbReference>
<name>A0A4R6QBF8_9FIRM</name>
<organism evidence="13 14">
    <name type="scientific">Aminicella lysinilytica</name>
    <dbReference type="NCBI Taxonomy" id="433323"/>
    <lineage>
        <taxon>Bacteria</taxon>
        <taxon>Bacillati</taxon>
        <taxon>Bacillota</taxon>
        <taxon>Clostridia</taxon>
        <taxon>Peptostreptococcales</taxon>
        <taxon>Anaerovoracaceae</taxon>
        <taxon>Aminicella</taxon>
    </lineage>
</organism>
<feature type="binding site" evidence="8">
    <location>
        <begin position="102"/>
        <end position="108"/>
    </location>
    <ligand>
        <name>ATP</name>
        <dbReference type="ChEBI" id="CHEBI:30616"/>
    </ligand>
</feature>
<evidence type="ECO:0000256" key="5">
    <source>
        <dbReference type="ARBA" id="ARBA00022984"/>
    </source>
</evidence>
<dbReference type="EMBL" id="SNXO01000004">
    <property type="protein sequence ID" value="TDP59143.1"/>
    <property type="molecule type" value="Genomic_DNA"/>
</dbReference>
<dbReference type="GO" id="GO:0008360">
    <property type="term" value="P:regulation of cell shape"/>
    <property type="evidence" value="ECO:0007669"/>
    <property type="project" value="UniProtKB-KW"/>
</dbReference>
<dbReference type="Pfam" id="PF02875">
    <property type="entry name" value="Mur_ligase_C"/>
    <property type="match status" value="1"/>
</dbReference>
<dbReference type="InterPro" id="IPR013221">
    <property type="entry name" value="Mur_ligase_cen"/>
</dbReference>
<evidence type="ECO:0000313" key="13">
    <source>
        <dbReference type="EMBL" id="TDP59143.1"/>
    </source>
</evidence>
<dbReference type="InterPro" id="IPR036615">
    <property type="entry name" value="Mur_ligase_C_dom_sf"/>
</dbReference>
<protein>
    <recommendedName>
        <fullName evidence="8">UDP-N-acetylmuramyl-tripeptide synthetase</fullName>
        <ecNumber evidence="8">6.3.2.-</ecNumber>
    </recommendedName>
    <alternativeName>
        <fullName evidence="8">UDP-MurNAc-tripeptide synthetase</fullName>
    </alternativeName>
</protein>
<feature type="domain" description="Mur ligase C-terminal" evidence="11">
    <location>
        <begin position="324"/>
        <end position="453"/>
    </location>
</feature>
<keyword evidence="8" id="KW-0067">ATP-binding</keyword>
<dbReference type="OrthoDB" id="9800958at2"/>
<feature type="modified residue" description="N6-carboxylysine" evidence="8">
    <location>
        <position position="210"/>
    </location>
</feature>
<comment type="similarity">
    <text evidence="2 8">Belongs to the MurCDEF family. MurE subfamily.</text>
</comment>
<dbReference type="Pfam" id="PF08245">
    <property type="entry name" value="Mur_ligase_M"/>
    <property type="match status" value="1"/>
</dbReference>
<feature type="domain" description="Mur ligase N-terminal catalytic" evidence="10">
    <location>
        <begin position="14"/>
        <end position="62"/>
    </location>
</feature>
<keyword evidence="4 8" id="KW-0133">Cell shape</keyword>
<dbReference type="Gene3D" id="3.40.1390.10">
    <property type="entry name" value="MurE/MurF, N-terminal domain"/>
    <property type="match status" value="1"/>
</dbReference>
<feature type="domain" description="Mur ligase central" evidence="12">
    <location>
        <begin position="100"/>
        <end position="301"/>
    </location>
</feature>
<dbReference type="Pfam" id="PF01225">
    <property type="entry name" value="Mur_ligase"/>
    <property type="match status" value="1"/>
</dbReference>
<dbReference type="GO" id="GO:0016881">
    <property type="term" value="F:acid-amino acid ligase activity"/>
    <property type="evidence" value="ECO:0007669"/>
    <property type="project" value="UniProtKB-UniRule"/>
</dbReference>
<dbReference type="GO" id="GO:0009252">
    <property type="term" value="P:peptidoglycan biosynthetic process"/>
    <property type="evidence" value="ECO:0007669"/>
    <property type="project" value="UniProtKB-UniRule"/>
</dbReference>
<feature type="binding site" evidence="8">
    <location>
        <position position="22"/>
    </location>
    <ligand>
        <name>UDP-N-acetyl-alpha-D-muramoyl-L-alanyl-D-glutamate</name>
        <dbReference type="ChEBI" id="CHEBI:83900"/>
    </ligand>
</feature>
<feature type="binding site" evidence="8">
    <location>
        <position position="170"/>
    </location>
    <ligand>
        <name>UDP-N-acetyl-alpha-D-muramoyl-L-alanyl-D-glutamate</name>
        <dbReference type="ChEBI" id="CHEBI:83900"/>
    </ligand>
</feature>
<dbReference type="SUPFAM" id="SSF53244">
    <property type="entry name" value="MurD-like peptide ligases, peptide-binding domain"/>
    <property type="match status" value="1"/>
</dbReference>
<dbReference type="GO" id="GO:0051301">
    <property type="term" value="P:cell division"/>
    <property type="evidence" value="ECO:0007669"/>
    <property type="project" value="UniProtKB-KW"/>
</dbReference>
<dbReference type="NCBIfam" id="TIGR01085">
    <property type="entry name" value="murE"/>
    <property type="match status" value="1"/>
</dbReference>
<feature type="binding site" evidence="8">
    <location>
        <begin position="143"/>
        <end position="144"/>
    </location>
    <ligand>
        <name>UDP-N-acetyl-alpha-D-muramoyl-L-alanyl-D-glutamate</name>
        <dbReference type="ChEBI" id="CHEBI:83900"/>
    </ligand>
</feature>
<dbReference type="PANTHER" id="PTHR23135">
    <property type="entry name" value="MUR LIGASE FAMILY MEMBER"/>
    <property type="match status" value="1"/>
</dbReference>
<dbReference type="Proteomes" id="UP000295500">
    <property type="component" value="Unassembled WGS sequence"/>
</dbReference>
<keyword evidence="14" id="KW-1185">Reference proteome</keyword>
<evidence type="ECO:0000256" key="1">
    <source>
        <dbReference type="ARBA" id="ARBA00004752"/>
    </source>
</evidence>
<evidence type="ECO:0000256" key="4">
    <source>
        <dbReference type="ARBA" id="ARBA00022960"/>
    </source>
</evidence>
<dbReference type="EC" id="6.3.2.-" evidence="8"/>
<keyword evidence="8" id="KW-0963">Cytoplasm</keyword>